<evidence type="ECO:0000259" key="6">
    <source>
        <dbReference type="Pfam" id="PF07980"/>
    </source>
</evidence>
<feature type="domain" description="RagB/SusD" evidence="6">
    <location>
        <begin position="349"/>
        <end position="473"/>
    </location>
</feature>
<dbReference type="SUPFAM" id="SSF48452">
    <property type="entry name" value="TPR-like"/>
    <property type="match status" value="1"/>
</dbReference>
<evidence type="ECO:0000313" key="9">
    <source>
        <dbReference type="Proteomes" id="UP000647339"/>
    </source>
</evidence>
<keyword evidence="5" id="KW-0998">Cell outer membrane</keyword>
<dbReference type="Pfam" id="PF14322">
    <property type="entry name" value="SusD-like_3"/>
    <property type="match status" value="1"/>
</dbReference>
<evidence type="ECO:0000256" key="3">
    <source>
        <dbReference type="ARBA" id="ARBA00022729"/>
    </source>
</evidence>
<evidence type="ECO:0008006" key="10">
    <source>
        <dbReference type="Google" id="ProtNLM"/>
    </source>
</evidence>
<organism evidence="8 9">
    <name type="scientific">Echinicola rosea</name>
    <dbReference type="NCBI Taxonomy" id="1807691"/>
    <lineage>
        <taxon>Bacteria</taxon>
        <taxon>Pseudomonadati</taxon>
        <taxon>Bacteroidota</taxon>
        <taxon>Cytophagia</taxon>
        <taxon>Cytophagales</taxon>
        <taxon>Cyclobacteriaceae</taxon>
        <taxon>Echinicola</taxon>
    </lineage>
</organism>
<evidence type="ECO:0000256" key="4">
    <source>
        <dbReference type="ARBA" id="ARBA00023136"/>
    </source>
</evidence>
<evidence type="ECO:0000256" key="2">
    <source>
        <dbReference type="ARBA" id="ARBA00006275"/>
    </source>
</evidence>
<accession>A0ABQ1V0V7</accession>
<evidence type="ECO:0000259" key="7">
    <source>
        <dbReference type="Pfam" id="PF14322"/>
    </source>
</evidence>
<evidence type="ECO:0000256" key="5">
    <source>
        <dbReference type="ARBA" id="ARBA00023237"/>
    </source>
</evidence>
<proteinExistence type="inferred from homology"/>
<keyword evidence="4" id="KW-0472">Membrane</keyword>
<keyword evidence="3" id="KW-0732">Signal</keyword>
<gene>
    <name evidence="8" type="ORF">GCM10011339_18930</name>
</gene>
<dbReference type="InterPro" id="IPR033985">
    <property type="entry name" value="SusD-like_N"/>
</dbReference>
<dbReference type="Pfam" id="PF07980">
    <property type="entry name" value="SusD_RagB"/>
    <property type="match status" value="1"/>
</dbReference>
<protein>
    <recommendedName>
        <fullName evidence="10">RagB/SusD family nutrient uptake outer membrane protein</fullName>
    </recommendedName>
</protein>
<evidence type="ECO:0000313" key="8">
    <source>
        <dbReference type="EMBL" id="GGF30915.1"/>
    </source>
</evidence>
<keyword evidence="9" id="KW-1185">Reference proteome</keyword>
<sequence>MKTINIYIAGLLLLSTLNSCEEQLVEEPYDQLIPDNILNNEVGLESLLNSAYGNMQVHRFGLIQWHYLEEGPSDLFFETGGGQGRNAAFIQDFTFDAEHPWIGGAYNGLWNAIRDVNLFLDNVQDVTYTQADKDIRIAEARFIRVFNYYLLVKWFGEVPLILSSTPELYPEKTPASEMNQFIENELRAVADVLPVAQAEENRITKGAALAVLTKFLLNTKQWQKCVGAADEVIALEVYALYPDYKGMFAPENEGNSEFVFVMPQTRDASGMGTEWLSLSLPPAYPEDGPNFAAQFRYYDAFVNSFDANDLRKDLILTHYVRNDGQEVELLGNDNSRSFKFRDPARIGADQENDFPVVRYADILLSKAEALNELQGPNQESIDLINRVRLRAGQNMMMLSLGNFDQAGLRDHILDERGWEFFSEIKRRSDLLRHGKFIERALARGKNAEPYHVLFPFPQSEINANENLVQNEGY</sequence>
<dbReference type="InterPro" id="IPR012944">
    <property type="entry name" value="SusD_RagB_dom"/>
</dbReference>
<dbReference type="Gene3D" id="1.25.40.390">
    <property type="match status" value="1"/>
</dbReference>
<dbReference type="EMBL" id="BMIU01000008">
    <property type="protein sequence ID" value="GGF30915.1"/>
    <property type="molecule type" value="Genomic_DNA"/>
</dbReference>
<feature type="domain" description="SusD-like N-terminal" evidence="7">
    <location>
        <begin position="102"/>
        <end position="217"/>
    </location>
</feature>
<comment type="caution">
    <text evidence="8">The sequence shown here is derived from an EMBL/GenBank/DDBJ whole genome shotgun (WGS) entry which is preliminary data.</text>
</comment>
<dbReference type="InterPro" id="IPR011990">
    <property type="entry name" value="TPR-like_helical_dom_sf"/>
</dbReference>
<dbReference type="Proteomes" id="UP000647339">
    <property type="component" value="Unassembled WGS sequence"/>
</dbReference>
<comment type="subcellular location">
    <subcellularLocation>
        <location evidence="1">Cell outer membrane</location>
    </subcellularLocation>
</comment>
<reference evidence="9" key="1">
    <citation type="journal article" date="2019" name="Int. J. Syst. Evol. Microbiol.">
        <title>The Global Catalogue of Microorganisms (GCM) 10K type strain sequencing project: providing services to taxonomists for standard genome sequencing and annotation.</title>
        <authorList>
            <consortium name="The Broad Institute Genomics Platform"/>
            <consortium name="The Broad Institute Genome Sequencing Center for Infectious Disease"/>
            <person name="Wu L."/>
            <person name="Ma J."/>
        </authorList>
    </citation>
    <scope>NUCLEOTIDE SEQUENCE [LARGE SCALE GENOMIC DNA]</scope>
    <source>
        <strain evidence="9">CGMCC 1.15407</strain>
    </source>
</reference>
<comment type="similarity">
    <text evidence="2">Belongs to the SusD family.</text>
</comment>
<dbReference type="RefSeq" id="WP_137403426.1">
    <property type="nucleotide sequence ID" value="NZ_BMIU01000008.1"/>
</dbReference>
<evidence type="ECO:0000256" key="1">
    <source>
        <dbReference type="ARBA" id="ARBA00004442"/>
    </source>
</evidence>
<name>A0ABQ1V0V7_9BACT</name>